<accession>A0A5P2HG86</accession>
<reference evidence="1 2" key="1">
    <citation type="submission" date="2019-09" db="EMBL/GenBank/DDBJ databases">
        <title>FDA dAtabase for Regulatory Grade micrObial Sequences (FDA-ARGOS): Supporting development and validation of Infectious Disease Dx tests.</title>
        <authorList>
            <person name="Sciortino C."/>
            <person name="Tallon L."/>
            <person name="Sadzewicz L."/>
            <person name="Vavikolanu K."/>
            <person name="Mehta A."/>
            <person name="Aluvathingal J."/>
            <person name="Nadendla S."/>
            <person name="Nandy P."/>
            <person name="Geyer C."/>
            <person name="Yan Y."/>
            <person name="Sichtig H."/>
        </authorList>
    </citation>
    <scope>NUCLEOTIDE SEQUENCE [LARGE SCALE GENOMIC DNA]</scope>
    <source>
        <strain evidence="1 2">FDAARGOS_664</strain>
    </source>
</reference>
<gene>
    <name evidence="1" type="ORF">FOB72_30045</name>
</gene>
<organism evidence="1 2">
    <name type="scientific">Cupriavidus pauculus</name>
    <dbReference type="NCBI Taxonomy" id="82633"/>
    <lineage>
        <taxon>Bacteria</taxon>
        <taxon>Pseudomonadati</taxon>
        <taxon>Pseudomonadota</taxon>
        <taxon>Betaproteobacteria</taxon>
        <taxon>Burkholderiales</taxon>
        <taxon>Burkholderiaceae</taxon>
        <taxon>Cupriavidus</taxon>
    </lineage>
</organism>
<protein>
    <submittedName>
        <fullName evidence="1">Uncharacterized protein</fullName>
    </submittedName>
</protein>
<dbReference type="Proteomes" id="UP000322822">
    <property type="component" value="Chromosome 2"/>
</dbReference>
<evidence type="ECO:0000313" key="2">
    <source>
        <dbReference type="Proteomes" id="UP000322822"/>
    </source>
</evidence>
<dbReference type="RefSeq" id="WP_150376878.1">
    <property type="nucleotide sequence ID" value="NZ_CP044067.1"/>
</dbReference>
<proteinExistence type="predicted"/>
<sequence length="60" mass="6220">MTRNHNLGRRLELAAIAFATGFTTHGHTSSSLGVLAGTFAVCALVARSTLRRRGPAAALA</sequence>
<evidence type="ECO:0000313" key="1">
    <source>
        <dbReference type="EMBL" id="QET06159.1"/>
    </source>
</evidence>
<dbReference type="EMBL" id="CP044067">
    <property type="protein sequence ID" value="QET06159.1"/>
    <property type="molecule type" value="Genomic_DNA"/>
</dbReference>
<dbReference type="AlphaFoldDB" id="A0A5P2HG86"/>
<name>A0A5P2HG86_9BURK</name>